<evidence type="ECO:0000256" key="6">
    <source>
        <dbReference type="ARBA" id="ARBA00023274"/>
    </source>
</evidence>
<evidence type="ECO:0000256" key="7">
    <source>
        <dbReference type="ARBA" id="ARBA00035140"/>
    </source>
</evidence>
<protein>
    <recommendedName>
        <fullName evidence="7">Small ribosomal subunit protein mS29</fullName>
    </recommendedName>
</protein>
<dbReference type="Pfam" id="PF10236">
    <property type="entry name" value="DAP3"/>
    <property type="match status" value="1"/>
</dbReference>
<keyword evidence="4" id="KW-0689">Ribosomal protein</keyword>
<name>A0A1E3NF29_9ASCO</name>
<evidence type="ECO:0000256" key="1">
    <source>
        <dbReference type="ARBA" id="ARBA00004173"/>
    </source>
</evidence>
<evidence type="ECO:0000256" key="5">
    <source>
        <dbReference type="ARBA" id="ARBA00023128"/>
    </source>
</evidence>
<dbReference type="OrthoDB" id="274828at2759"/>
<gene>
    <name evidence="8" type="ORF">PICMEDRAFT_18138</name>
</gene>
<accession>A0A1E3NF29</accession>
<sequence>MLSFRSVGQCRAFSTNSAVLAAAATRKSFNKKSSYDKSKNKKGSGNDKTFKASVLTKNYKKLALKADENLIKELPSIVAENKDTIKNSFVKYPSESIQKLHIAGSFKPDQYNELYSQPLTLFRAVEDSRLLEIVNRNGSSAESRYIVNGHSGIGKSTMLAHFQAFALAHNNSGAILFPISNADLLVDGSSDFKLNPLTKKYDQPMYSRTFMKKFVNLNAESLAKIPLSGEITPLTNMYKASSHKVSGTLLDLANHILKASPIESNTTFAFTVMLDELSKQDKLPVYMTIDNFSAFIQHGMTKYRDTENRRIYFQNFTIADTLLQYVSGEKSFKNGAIMVATHGNHRLQRNGTLDVLVGDKPIEDFAYAKFKDFDYKLANRLLQNNGLQKFNVSKFNLDECKSLVSHLLKFNLIHNEYDLENQLLSGNLDTVIQRIASQKYLVSGNGIPKLVMDSCILSYA</sequence>
<dbReference type="AlphaFoldDB" id="A0A1E3NF29"/>
<dbReference type="PANTHER" id="PTHR12810">
    <property type="entry name" value="MITOCHONDRIAL 28S RIBOSOMAL PROTEIN S29"/>
    <property type="match status" value="1"/>
</dbReference>
<evidence type="ECO:0000313" key="9">
    <source>
        <dbReference type="Proteomes" id="UP000094455"/>
    </source>
</evidence>
<dbReference type="EMBL" id="KV454006">
    <property type="protein sequence ID" value="ODQ44747.1"/>
    <property type="molecule type" value="Genomic_DNA"/>
</dbReference>
<dbReference type="RefSeq" id="XP_019015860.1">
    <property type="nucleotide sequence ID" value="XM_019161894.1"/>
</dbReference>
<dbReference type="PANTHER" id="PTHR12810:SF0">
    <property type="entry name" value="SMALL RIBOSOMAL SUBUNIT PROTEIN MS29"/>
    <property type="match status" value="1"/>
</dbReference>
<evidence type="ECO:0000313" key="8">
    <source>
        <dbReference type="EMBL" id="ODQ44747.1"/>
    </source>
</evidence>
<evidence type="ECO:0000256" key="3">
    <source>
        <dbReference type="ARBA" id="ARBA00022946"/>
    </source>
</evidence>
<dbReference type="Proteomes" id="UP000094455">
    <property type="component" value="Unassembled WGS sequence"/>
</dbReference>
<keyword evidence="3" id="KW-0809">Transit peptide</keyword>
<reference evidence="8 9" key="1">
    <citation type="journal article" date="2016" name="Proc. Natl. Acad. Sci. U.S.A.">
        <title>Comparative genomics of biotechnologically important yeasts.</title>
        <authorList>
            <person name="Riley R."/>
            <person name="Haridas S."/>
            <person name="Wolfe K.H."/>
            <person name="Lopes M.R."/>
            <person name="Hittinger C.T."/>
            <person name="Goeker M."/>
            <person name="Salamov A.A."/>
            <person name="Wisecaver J.H."/>
            <person name="Long T.M."/>
            <person name="Calvey C.H."/>
            <person name="Aerts A.L."/>
            <person name="Barry K.W."/>
            <person name="Choi C."/>
            <person name="Clum A."/>
            <person name="Coughlan A.Y."/>
            <person name="Deshpande S."/>
            <person name="Douglass A.P."/>
            <person name="Hanson S.J."/>
            <person name="Klenk H.-P."/>
            <person name="LaButti K.M."/>
            <person name="Lapidus A."/>
            <person name="Lindquist E.A."/>
            <person name="Lipzen A.M."/>
            <person name="Meier-Kolthoff J.P."/>
            <person name="Ohm R.A."/>
            <person name="Otillar R.P."/>
            <person name="Pangilinan J.L."/>
            <person name="Peng Y."/>
            <person name="Rokas A."/>
            <person name="Rosa C.A."/>
            <person name="Scheuner C."/>
            <person name="Sibirny A.A."/>
            <person name="Slot J.C."/>
            <person name="Stielow J.B."/>
            <person name="Sun H."/>
            <person name="Kurtzman C.P."/>
            <person name="Blackwell M."/>
            <person name="Grigoriev I.V."/>
            <person name="Jeffries T.W."/>
        </authorList>
    </citation>
    <scope>NUCLEOTIDE SEQUENCE [LARGE SCALE GENOMIC DNA]</scope>
    <source>
        <strain evidence="8 9">NRRL Y-2026</strain>
    </source>
</reference>
<comment type="similarity">
    <text evidence="2">Belongs to the mitochondrion-specific ribosomal protein mS29 family.</text>
</comment>
<keyword evidence="6" id="KW-0687">Ribonucleoprotein</keyword>
<keyword evidence="9" id="KW-1185">Reference proteome</keyword>
<comment type="subcellular location">
    <subcellularLocation>
        <location evidence="1">Mitochondrion</location>
    </subcellularLocation>
</comment>
<organism evidence="8 9">
    <name type="scientific">Pichia membranifaciens NRRL Y-2026</name>
    <dbReference type="NCBI Taxonomy" id="763406"/>
    <lineage>
        <taxon>Eukaryota</taxon>
        <taxon>Fungi</taxon>
        <taxon>Dikarya</taxon>
        <taxon>Ascomycota</taxon>
        <taxon>Saccharomycotina</taxon>
        <taxon>Pichiomycetes</taxon>
        <taxon>Pichiales</taxon>
        <taxon>Pichiaceae</taxon>
        <taxon>Pichia</taxon>
    </lineage>
</organism>
<proteinExistence type="inferred from homology"/>
<dbReference type="InterPro" id="IPR019368">
    <property type="entry name" value="Ribosomal_mS29"/>
</dbReference>
<dbReference type="GeneID" id="30178581"/>
<keyword evidence="5" id="KW-0496">Mitochondrion</keyword>
<dbReference type="STRING" id="763406.A0A1E3NF29"/>
<evidence type="ECO:0000256" key="2">
    <source>
        <dbReference type="ARBA" id="ARBA00009863"/>
    </source>
</evidence>
<evidence type="ECO:0000256" key="4">
    <source>
        <dbReference type="ARBA" id="ARBA00022980"/>
    </source>
</evidence>
<dbReference type="GO" id="GO:0003735">
    <property type="term" value="F:structural constituent of ribosome"/>
    <property type="evidence" value="ECO:0007669"/>
    <property type="project" value="TreeGrafter"/>
</dbReference>
<dbReference type="GO" id="GO:0005763">
    <property type="term" value="C:mitochondrial small ribosomal subunit"/>
    <property type="evidence" value="ECO:0007669"/>
    <property type="project" value="TreeGrafter"/>
</dbReference>